<evidence type="ECO:0000313" key="3">
    <source>
        <dbReference type="Proteomes" id="UP001162480"/>
    </source>
</evidence>
<sequence length="89" mass="9640">TREGQVPETSLRKTAFVKQAVRPKRRKPRQAEDRNIMAIGLVFVAVIGGAADAAVVVMVVVLVVAAVSHVASAMVYHFSLYTLKSSFID</sequence>
<keyword evidence="3" id="KW-1185">Reference proteome</keyword>
<evidence type="ECO:0000313" key="2">
    <source>
        <dbReference type="EMBL" id="CAI9724376.1"/>
    </source>
</evidence>
<keyword evidence="1" id="KW-0472">Membrane</keyword>
<name>A0AA36AZE4_OCTVU</name>
<evidence type="ECO:0000256" key="1">
    <source>
        <dbReference type="SAM" id="Phobius"/>
    </source>
</evidence>
<gene>
    <name evidence="2" type="ORF">OCTVUL_1B018260</name>
</gene>
<dbReference type="Proteomes" id="UP001162480">
    <property type="component" value="Chromosome 6"/>
</dbReference>
<keyword evidence="1" id="KW-0812">Transmembrane</keyword>
<proteinExistence type="predicted"/>
<organism evidence="2 3">
    <name type="scientific">Octopus vulgaris</name>
    <name type="common">Common octopus</name>
    <dbReference type="NCBI Taxonomy" id="6645"/>
    <lineage>
        <taxon>Eukaryota</taxon>
        <taxon>Metazoa</taxon>
        <taxon>Spiralia</taxon>
        <taxon>Lophotrochozoa</taxon>
        <taxon>Mollusca</taxon>
        <taxon>Cephalopoda</taxon>
        <taxon>Coleoidea</taxon>
        <taxon>Octopodiformes</taxon>
        <taxon>Octopoda</taxon>
        <taxon>Incirrata</taxon>
        <taxon>Octopodidae</taxon>
        <taxon>Octopus</taxon>
    </lineage>
</organism>
<feature type="non-terminal residue" evidence="2">
    <location>
        <position position="1"/>
    </location>
</feature>
<dbReference type="AlphaFoldDB" id="A0AA36AZE4"/>
<feature type="transmembrane region" description="Helical" evidence="1">
    <location>
        <begin position="34"/>
        <end position="51"/>
    </location>
</feature>
<accession>A0AA36AZE4</accession>
<feature type="transmembrane region" description="Helical" evidence="1">
    <location>
        <begin position="57"/>
        <end position="78"/>
    </location>
</feature>
<protein>
    <submittedName>
        <fullName evidence="2">Uncharacterized protein</fullName>
    </submittedName>
</protein>
<dbReference type="EMBL" id="OX597819">
    <property type="protein sequence ID" value="CAI9724376.1"/>
    <property type="molecule type" value="Genomic_DNA"/>
</dbReference>
<keyword evidence="1" id="KW-1133">Transmembrane helix</keyword>
<reference evidence="2" key="1">
    <citation type="submission" date="2023-08" db="EMBL/GenBank/DDBJ databases">
        <authorList>
            <person name="Alioto T."/>
            <person name="Alioto T."/>
            <person name="Gomez Garrido J."/>
        </authorList>
    </citation>
    <scope>NUCLEOTIDE SEQUENCE</scope>
</reference>